<dbReference type="InterPro" id="IPR005467">
    <property type="entry name" value="His_kinase_dom"/>
</dbReference>
<keyword evidence="12" id="KW-0067">ATP-binding</keyword>
<dbReference type="InterPro" id="IPR003661">
    <property type="entry name" value="HisK_dim/P_dom"/>
</dbReference>
<dbReference type="GO" id="GO:0005524">
    <property type="term" value="F:ATP binding"/>
    <property type="evidence" value="ECO:0007669"/>
    <property type="project" value="UniProtKB-KW"/>
</dbReference>
<dbReference type="PANTHER" id="PTHR44936:SF9">
    <property type="entry name" value="SENSOR PROTEIN CREC"/>
    <property type="match status" value="1"/>
</dbReference>
<keyword evidence="13" id="KW-0460">Magnesium</keyword>
<evidence type="ECO:0000256" key="12">
    <source>
        <dbReference type="ARBA" id="ARBA00022840"/>
    </source>
</evidence>
<evidence type="ECO:0000256" key="16">
    <source>
        <dbReference type="ARBA" id="ARBA00023016"/>
    </source>
</evidence>
<dbReference type="RefSeq" id="WP_114695232.1">
    <property type="nucleotide sequence ID" value="NZ_QQOH01000002.1"/>
</dbReference>
<evidence type="ECO:0000256" key="8">
    <source>
        <dbReference type="ARBA" id="ARBA00022679"/>
    </source>
</evidence>
<evidence type="ECO:0000256" key="13">
    <source>
        <dbReference type="ARBA" id="ARBA00022842"/>
    </source>
</evidence>
<evidence type="ECO:0000256" key="15">
    <source>
        <dbReference type="ARBA" id="ARBA00023012"/>
    </source>
</evidence>
<keyword evidence="16" id="KW-0346">Stress response</keyword>
<dbReference type="InterPro" id="IPR003594">
    <property type="entry name" value="HATPase_dom"/>
</dbReference>
<evidence type="ECO:0000256" key="2">
    <source>
        <dbReference type="ARBA" id="ARBA00001936"/>
    </source>
</evidence>
<keyword evidence="7" id="KW-0597">Phosphoprotein</keyword>
<keyword evidence="6" id="KW-1003">Cell membrane</keyword>
<dbReference type="GO" id="GO:0004721">
    <property type="term" value="F:phosphoprotein phosphatase activity"/>
    <property type="evidence" value="ECO:0007669"/>
    <property type="project" value="UniProtKB-KW"/>
</dbReference>
<evidence type="ECO:0000256" key="19">
    <source>
        <dbReference type="ARBA" id="ARBA00040454"/>
    </source>
</evidence>
<keyword evidence="21" id="KW-0812">Transmembrane</keyword>
<comment type="catalytic activity">
    <reaction evidence="1">
        <text>ATP + protein L-histidine = ADP + protein N-phospho-L-histidine.</text>
        <dbReference type="EC" id="2.7.13.3"/>
    </reaction>
</comment>
<dbReference type="PROSITE" id="PS50885">
    <property type="entry name" value="HAMP"/>
    <property type="match status" value="1"/>
</dbReference>
<evidence type="ECO:0000256" key="5">
    <source>
        <dbReference type="ARBA" id="ARBA00012438"/>
    </source>
</evidence>
<evidence type="ECO:0000256" key="14">
    <source>
        <dbReference type="ARBA" id="ARBA00022912"/>
    </source>
</evidence>
<dbReference type="Gene3D" id="1.10.287.130">
    <property type="match status" value="1"/>
</dbReference>
<dbReference type="SUPFAM" id="SSF47384">
    <property type="entry name" value="Homodimeric domain of signal transducing histidine kinase"/>
    <property type="match status" value="1"/>
</dbReference>
<keyword evidence="11" id="KW-0378">Hydrolase</keyword>
<evidence type="ECO:0000256" key="10">
    <source>
        <dbReference type="ARBA" id="ARBA00022777"/>
    </source>
</evidence>
<keyword evidence="15" id="KW-0902">Two-component regulatory system</keyword>
<dbReference type="InterPro" id="IPR036097">
    <property type="entry name" value="HisK_dim/P_sf"/>
</dbReference>
<feature type="domain" description="HAMP" evidence="23">
    <location>
        <begin position="188"/>
        <end position="240"/>
    </location>
</feature>
<evidence type="ECO:0000259" key="23">
    <source>
        <dbReference type="PROSITE" id="PS50885"/>
    </source>
</evidence>
<organism evidence="24 25">
    <name type="scientific">Motiliproteus coralliicola</name>
    <dbReference type="NCBI Taxonomy" id="2283196"/>
    <lineage>
        <taxon>Bacteria</taxon>
        <taxon>Pseudomonadati</taxon>
        <taxon>Pseudomonadota</taxon>
        <taxon>Gammaproteobacteria</taxon>
        <taxon>Oceanospirillales</taxon>
        <taxon>Oceanospirillaceae</taxon>
        <taxon>Motiliproteus</taxon>
    </lineage>
</organism>
<dbReference type="InterPro" id="IPR050980">
    <property type="entry name" value="2C_sensor_his_kinase"/>
</dbReference>
<dbReference type="GO" id="GO:0005886">
    <property type="term" value="C:plasma membrane"/>
    <property type="evidence" value="ECO:0007669"/>
    <property type="project" value="UniProtKB-SubCell"/>
</dbReference>
<dbReference type="GO" id="GO:0000155">
    <property type="term" value="F:phosphorelay sensor kinase activity"/>
    <property type="evidence" value="ECO:0007669"/>
    <property type="project" value="InterPro"/>
</dbReference>
<evidence type="ECO:0000256" key="21">
    <source>
        <dbReference type="SAM" id="Phobius"/>
    </source>
</evidence>
<gene>
    <name evidence="24" type="ORF">DV711_08405</name>
</gene>
<evidence type="ECO:0000313" key="24">
    <source>
        <dbReference type="EMBL" id="RDE22599.1"/>
    </source>
</evidence>
<evidence type="ECO:0000256" key="6">
    <source>
        <dbReference type="ARBA" id="ARBA00022475"/>
    </source>
</evidence>
<evidence type="ECO:0000256" key="7">
    <source>
        <dbReference type="ARBA" id="ARBA00022553"/>
    </source>
</evidence>
<evidence type="ECO:0000256" key="20">
    <source>
        <dbReference type="ARBA" id="ARBA00041776"/>
    </source>
</evidence>
<feature type="domain" description="Histidine kinase" evidence="22">
    <location>
        <begin position="248"/>
        <end position="462"/>
    </location>
</feature>
<accession>A0A369WNF8</accession>
<feature type="transmembrane region" description="Helical" evidence="21">
    <location>
        <begin position="7"/>
        <end position="29"/>
    </location>
</feature>
<dbReference type="SMART" id="SM00388">
    <property type="entry name" value="HisKA"/>
    <property type="match status" value="1"/>
</dbReference>
<dbReference type="Pfam" id="PF00512">
    <property type="entry name" value="HisKA"/>
    <property type="match status" value="1"/>
</dbReference>
<evidence type="ECO:0000256" key="4">
    <source>
        <dbReference type="ARBA" id="ARBA00004651"/>
    </source>
</evidence>
<dbReference type="SMART" id="SM00387">
    <property type="entry name" value="HATPase_c"/>
    <property type="match status" value="1"/>
</dbReference>
<proteinExistence type="predicted"/>
<dbReference type="InterPro" id="IPR036890">
    <property type="entry name" value="HATPase_C_sf"/>
</dbReference>
<dbReference type="SMART" id="SM00304">
    <property type="entry name" value="HAMP"/>
    <property type="match status" value="1"/>
</dbReference>
<evidence type="ECO:0000259" key="22">
    <source>
        <dbReference type="PROSITE" id="PS50109"/>
    </source>
</evidence>
<keyword evidence="25" id="KW-1185">Reference proteome</keyword>
<keyword evidence="18" id="KW-0464">Manganese</keyword>
<dbReference type="PANTHER" id="PTHR44936">
    <property type="entry name" value="SENSOR PROTEIN CREC"/>
    <property type="match status" value="1"/>
</dbReference>
<keyword evidence="21" id="KW-0472">Membrane</keyword>
<dbReference type="FunFam" id="3.30.565.10:FF:000006">
    <property type="entry name" value="Sensor histidine kinase WalK"/>
    <property type="match status" value="1"/>
</dbReference>
<evidence type="ECO:0000256" key="1">
    <source>
        <dbReference type="ARBA" id="ARBA00000085"/>
    </source>
</evidence>
<reference evidence="24 25" key="1">
    <citation type="submission" date="2018-07" db="EMBL/GenBank/DDBJ databases">
        <title>Motiliproteus coralliicola sp. nov., a bacterium isolated from Coral.</title>
        <authorList>
            <person name="Wang G."/>
        </authorList>
    </citation>
    <scope>NUCLEOTIDE SEQUENCE [LARGE SCALE GENOMIC DNA]</scope>
    <source>
        <strain evidence="24 25">C34</strain>
    </source>
</reference>
<dbReference type="PROSITE" id="PS50109">
    <property type="entry name" value="HIS_KIN"/>
    <property type="match status" value="1"/>
</dbReference>
<keyword evidence="21" id="KW-1133">Transmembrane helix</keyword>
<comment type="cofactor">
    <cofactor evidence="2">
        <name>Mn(2+)</name>
        <dbReference type="ChEBI" id="CHEBI:29035"/>
    </cofactor>
</comment>
<evidence type="ECO:0000256" key="17">
    <source>
        <dbReference type="ARBA" id="ARBA00023026"/>
    </source>
</evidence>
<dbReference type="PRINTS" id="PR00344">
    <property type="entry name" value="BCTRLSENSOR"/>
</dbReference>
<keyword evidence="8" id="KW-0808">Transferase</keyword>
<dbReference type="EMBL" id="QQOH01000002">
    <property type="protein sequence ID" value="RDE22599.1"/>
    <property type="molecule type" value="Genomic_DNA"/>
</dbReference>
<dbReference type="OrthoDB" id="9804645at2"/>
<dbReference type="EC" id="2.7.13.3" evidence="5"/>
<dbReference type="CDD" id="cd00082">
    <property type="entry name" value="HisKA"/>
    <property type="match status" value="1"/>
</dbReference>
<keyword evidence="14" id="KW-0904">Protein phosphatase</keyword>
<keyword evidence="17" id="KW-0843">Virulence</keyword>
<dbReference type="Pfam" id="PF00672">
    <property type="entry name" value="HAMP"/>
    <property type="match status" value="1"/>
</dbReference>
<dbReference type="SUPFAM" id="SSF158472">
    <property type="entry name" value="HAMP domain-like"/>
    <property type="match status" value="1"/>
</dbReference>
<comment type="caution">
    <text evidence="24">The sequence shown here is derived from an EMBL/GenBank/DDBJ whole genome shotgun (WGS) entry which is preliminary data.</text>
</comment>
<name>A0A369WNF8_9GAMM</name>
<dbReference type="AlphaFoldDB" id="A0A369WNF8"/>
<protein>
    <recommendedName>
        <fullName evidence="19">Signal transduction histidine-protein kinase/phosphatase MprB</fullName>
        <ecNumber evidence="5">2.7.13.3</ecNumber>
    </recommendedName>
    <alternativeName>
        <fullName evidence="20">Mycobacterial persistence regulator B</fullName>
    </alternativeName>
</protein>
<dbReference type="CDD" id="cd06225">
    <property type="entry name" value="HAMP"/>
    <property type="match status" value="1"/>
</dbReference>
<keyword evidence="9" id="KW-0547">Nucleotide-binding</keyword>
<keyword evidence="10" id="KW-0418">Kinase</keyword>
<sequence length="466" mass="52678">MQLTLRLKLFLILVTTSVALILSMLFFTLSSFEVGVSDYLSEVNAQRMEKLSQRLAQLHQRHGSFEFLEQDPILAAALEGLLWEGESEAELLDEIPEEELAELEYGFVPLIFIIDPDRHPLYGDYDPHAPARLQPIEQDGQPLGWLGIREDEFGDGTITFIEAQTREFWIIAVIMVLVSMLAALISAQHFQRAIRPLIQGTRALTQGQYRTRIAVTSKDELGDLSRDFNQLATTLEQNEQARRKWVEDISHELKTPLTLMRGEIEAVQDGLREMTPATLELLSQDIDRLNHLVDDLKALWQSEPDALQLETAPCRIDQLLRQCVGKFETQLSAQQLKLSCELESDIEIIADQKRLTQVIDNLLTNSLRYTDQPGELSIRLQRADPAIQLLVEDSGPGVGDGDLPHLFDRLYRVERSRNRSLGGFGIGLAICRNIIQAHQGRIEAHHSELGGLRIEIELPGELTDAR</sequence>
<comment type="subcellular location">
    <subcellularLocation>
        <location evidence="4">Cell membrane</location>
        <topology evidence="4">Multi-pass membrane protein</topology>
    </subcellularLocation>
</comment>
<evidence type="ECO:0000313" key="25">
    <source>
        <dbReference type="Proteomes" id="UP000253769"/>
    </source>
</evidence>
<feature type="transmembrane region" description="Helical" evidence="21">
    <location>
        <begin position="168"/>
        <end position="187"/>
    </location>
</feature>
<evidence type="ECO:0000256" key="3">
    <source>
        <dbReference type="ARBA" id="ARBA00001946"/>
    </source>
</evidence>
<evidence type="ECO:0000256" key="18">
    <source>
        <dbReference type="ARBA" id="ARBA00023211"/>
    </source>
</evidence>
<dbReference type="InterPro" id="IPR003660">
    <property type="entry name" value="HAMP_dom"/>
</dbReference>
<dbReference type="Gene3D" id="6.10.340.10">
    <property type="match status" value="1"/>
</dbReference>
<dbReference type="Gene3D" id="3.30.565.10">
    <property type="entry name" value="Histidine kinase-like ATPase, C-terminal domain"/>
    <property type="match status" value="1"/>
</dbReference>
<dbReference type="SUPFAM" id="SSF55874">
    <property type="entry name" value="ATPase domain of HSP90 chaperone/DNA topoisomerase II/histidine kinase"/>
    <property type="match status" value="1"/>
</dbReference>
<comment type="cofactor">
    <cofactor evidence="3">
        <name>Mg(2+)</name>
        <dbReference type="ChEBI" id="CHEBI:18420"/>
    </cofactor>
</comment>
<dbReference type="Proteomes" id="UP000253769">
    <property type="component" value="Unassembled WGS sequence"/>
</dbReference>
<evidence type="ECO:0000256" key="9">
    <source>
        <dbReference type="ARBA" id="ARBA00022741"/>
    </source>
</evidence>
<evidence type="ECO:0000256" key="11">
    <source>
        <dbReference type="ARBA" id="ARBA00022801"/>
    </source>
</evidence>
<dbReference type="InterPro" id="IPR004358">
    <property type="entry name" value="Sig_transdc_His_kin-like_C"/>
</dbReference>
<dbReference type="Pfam" id="PF02518">
    <property type="entry name" value="HATPase_c"/>
    <property type="match status" value="1"/>
</dbReference>